<feature type="transmembrane region" description="Helical" evidence="8">
    <location>
        <begin position="449"/>
        <end position="469"/>
    </location>
</feature>
<dbReference type="Gene3D" id="1.20.1250.20">
    <property type="entry name" value="MFS general substrate transporter like domains"/>
    <property type="match status" value="1"/>
</dbReference>
<comment type="subcellular location">
    <subcellularLocation>
        <location evidence="1">Membrane</location>
        <topology evidence="1">Multi-pass membrane protein</topology>
    </subcellularLocation>
</comment>
<feature type="domain" description="Major facilitator superfamily (MFS) profile" evidence="9">
    <location>
        <begin position="30"/>
        <end position="474"/>
    </location>
</feature>
<accession>A0A9N7R8J6</accession>
<evidence type="ECO:0000256" key="6">
    <source>
        <dbReference type="ARBA" id="ARBA00049011"/>
    </source>
</evidence>
<dbReference type="Gene3D" id="3.30.420.10">
    <property type="entry name" value="Ribonuclease H-like superfamily/Ribonuclease H"/>
    <property type="match status" value="1"/>
</dbReference>
<keyword evidence="12" id="KW-1185">Reference proteome</keyword>
<name>A0A9N7R8J6_STRHE</name>
<evidence type="ECO:0000313" key="11">
    <source>
        <dbReference type="EMBL" id="CAA0818530.1"/>
    </source>
</evidence>
<evidence type="ECO:0000313" key="12">
    <source>
        <dbReference type="Proteomes" id="UP001153555"/>
    </source>
</evidence>
<evidence type="ECO:0000256" key="5">
    <source>
        <dbReference type="ARBA" id="ARBA00044504"/>
    </source>
</evidence>
<feature type="transmembrane region" description="Helical" evidence="8">
    <location>
        <begin position="425"/>
        <end position="443"/>
    </location>
</feature>
<dbReference type="GO" id="GO:0016020">
    <property type="term" value="C:membrane"/>
    <property type="evidence" value="ECO:0007669"/>
    <property type="project" value="UniProtKB-SubCell"/>
</dbReference>
<dbReference type="InterPro" id="IPR001584">
    <property type="entry name" value="Integrase_cat-core"/>
</dbReference>
<dbReference type="PANTHER" id="PTHR24064">
    <property type="entry name" value="SOLUTE CARRIER FAMILY 22 MEMBER"/>
    <property type="match status" value="1"/>
</dbReference>
<dbReference type="InterPro" id="IPR036259">
    <property type="entry name" value="MFS_trans_sf"/>
</dbReference>
<dbReference type="PROSITE" id="PS50994">
    <property type="entry name" value="INTEGRASE"/>
    <property type="match status" value="1"/>
</dbReference>
<dbReference type="InterPro" id="IPR020846">
    <property type="entry name" value="MFS_dom"/>
</dbReference>
<dbReference type="Pfam" id="PF00665">
    <property type="entry name" value="rve"/>
    <property type="match status" value="1"/>
</dbReference>
<dbReference type="InterPro" id="IPR005828">
    <property type="entry name" value="MFS_sugar_transport-like"/>
</dbReference>
<feature type="compositionally biased region" description="Acidic residues" evidence="7">
    <location>
        <begin position="653"/>
        <end position="666"/>
    </location>
</feature>
<dbReference type="SUPFAM" id="SSF53098">
    <property type="entry name" value="Ribonuclease H-like"/>
    <property type="match status" value="1"/>
</dbReference>
<evidence type="ECO:0000256" key="8">
    <source>
        <dbReference type="SAM" id="Phobius"/>
    </source>
</evidence>
<dbReference type="PROSITE" id="PS50850">
    <property type="entry name" value="MFS"/>
    <property type="match status" value="1"/>
</dbReference>
<feature type="transmembrane region" description="Helical" evidence="8">
    <location>
        <begin position="158"/>
        <end position="179"/>
    </location>
</feature>
<evidence type="ECO:0000256" key="4">
    <source>
        <dbReference type="ARBA" id="ARBA00023136"/>
    </source>
</evidence>
<comment type="catalytic activity">
    <reaction evidence="6">
        <text>phosphate(in) + H(+)(in) = phosphate(out) + H(+)(out)</text>
        <dbReference type="Rhea" id="RHEA:29939"/>
        <dbReference type="ChEBI" id="CHEBI:15378"/>
        <dbReference type="ChEBI" id="CHEBI:43474"/>
    </reaction>
    <physiologicalReaction direction="right-to-left" evidence="6">
        <dbReference type="Rhea" id="RHEA:29941"/>
    </physiologicalReaction>
</comment>
<sequence>MALSPQHQQHRLRSLDDDVIGGISWKQILQLALISLACFFDAQQNFITIFTDAQPKWSCKSRSPAACADMCRLPEGSWSWDSSAHSSTVSQWSLQCASPIVRGLPASSFFLGCLIDGLALSTLADSSLGRKNMLALSCLVMSVFGCLTALSMNVWMYAALRFMSGIGRAVIGSCSFVLGTELVGQKWRGKVGIFGFVCYDLSFLSLPILAYLLRGSSWRLMYICTSAPCVCYSILVYFWAHESPRWLFIKGKKREFARTLKSLLRKENFDLTMVDSLQWAEDSAEQNHSVAFKVLLVCKWALKRLIMSSVAGFAVGLAYYGMPLGLGSLHFNLYISVGLNALSGLLSNVALLFVIGRMRRKVLMGGLCFLSGVCNLAGVFVALKGWKMGMELLSFFWAGMAFNVLLVYVMEMFPTCVRNSAVSVVREAILLGGFLGPVVVDVGPAGKGFFPYGVFGVTILVCGLFVLWLPETKGRVLFDTMDEEEDYRGAVSQSHLWHSRLGHMCEKGMKKRVSFITTGRAPKTEKLELVHTDLWGPAPVTSLGGSMYYMTFVDDCTRKVWVYFLKRKFEAFDTFRRWRALVEKETGLEVKCLRSDNGGEYNSEAIKEYCADHGIRMQKTVPGTPQQNGIAERMNRTLNEPDSVGAQIDEIERTEEEAEPESDEPIVESSTPLALGRELRMRRAPDRWVYRVKEESDGTKRYKARLVVKGFQQRYAAWVSPKRLLHPAPNVMLAPPIQPLVPTEFQGA</sequence>
<feature type="transmembrane region" description="Helical" evidence="8">
    <location>
        <begin position="305"/>
        <end position="322"/>
    </location>
</feature>
<evidence type="ECO:0000256" key="7">
    <source>
        <dbReference type="SAM" id="MobiDB-lite"/>
    </source>
</evidence>
<dbReference type="Proteomes" id="UP001153555">
    <property type="component" value="Unassembled WGS sequence"/>
</dbReference>
<feature type="transmembrane region" description="Helical" evidence="8">
    <location>
        <begin position="395"/>
        <end position="413"/>
    </location>
</feature>
<evidence type="ECO:0000256" key="1">
    <source>
        <dbReference type="ARBA" id="ARBA00004141"/>
    </source>
</evidence>
<dbReference type="InterPro" id="IPR036397">
    <property type="entry name" value="RNaseH_sf"/>
</dbReference>
<comment type="caution">
    <text evidence="11">The sequence shown here is derived from an EMBL/GenBank/DDBJ whole genome shotgun (WGS) entry which is preliminary data.</text>
</comment>
<dbReference type="Pfam" id="PF00083">
    <property type="entry name" value="Sugar_tr"/>
    <property type="match status" value="1"/>
</dbReference>
<feature type="region of interest" description="Disordered" evidence="7">
    <location>
        <begin position="653"/>
        <end position="678"/>
    </location>
</feature>
<evidence type="ECO:0000256" key="2">
    <source>
        <dbReference type="ARBA" id="ARBA00022692"/>
    </source>
</evidence>
<evidence type="ECO:0000259" key="10">
    <source>
        <dbReference type="PROSITE" id="PS50994"/>
    </source>
</evidence>
<evidence type="ECO:0000259" key="9">
    <source>
        <dbReference type="PROSITE" id="PS50850"/>
    </source>
</evidence>
<dbReference type="GO" id="GO:0022857">
    <property type="term" value="F:transmembrane transporter activity"/>
    <property type="evidence" value="ECO:0007669"/>
    <property type="project" value="InterPro"/>
</dbReference>
<dbReference type="GO" id="GO:0015074">
    <property type="term" value="P:DNA integration"/>
    <property type="evidence" value="ECO:0007669"/>
    <property type="project" value="InterPro"/>
</dbReference>
<feature type="domain" description="Integrase catalytic" evidence="10">
    <location>
        <begin position="518"/>
        <end position="640"/>
    </location>
</feature>
<feature type="transmembrane region" description="Helical" evidence="8">
    <location>
        <begin position="219"/>
        <end position="240"/>
    </location>
</feature>
<organism evidence="11 12">
    <name type="scientific">Striga hermonthica</name>
    <name type="common">Purple witchweed</name>
    <name type="synonym">Buchnera hermonthica</name>
    <dbReference type="NCBI Taxonomy" id="68872"/>
    <lineage>
        <taxon>Eukaryota</taxon>
        <taxon>Viridiplantae</taxon>
        <taxon>Streptophyta</taxon>
        <taxon>Embryophyta</taxon>
        <taxon>Tracheophyta</taxon>
        <taxon>Spermatophyta</taxon>
        <taxon>Magnoliopsida</taxon>
        <taxon>eudicotyledons</taxon>
        <taxon>Gunneridae</taxon>
        <taxon>Pentapetalae</taxon>
        <taxon>asterids</taxon>
        <taxon>lamiids</taxon>
        <taxon>Lamiales</taxon>
        <taxon>Orobanchaceae</taxon>
        <taxon>Buchnereae</taxon>
        <taxon>Striga</taxon>
    </lineage>
</organism>
<gene>
    <name evidence="11" type="ORF">SHERM_00300</name>
</gene>
<dbReference type="AlphaFoldDB" id="A0A9N7R8J6"/>
<feature type="transmembrane region" description="Helical" evidence="8">
    <location>
        <begin position="191"/>
        <end position="213"/>
    </location>
</feature>
<dbReference type="OrthoDB" id="5296287at2759"/>
<keyword evidence="4 8" id="KW-0472">Membrane</keyword>
<dbReference type="SUPFAM" id="SSF103473">
    <property type="entry name" value="MFS general substrate transporter"/>
    <property type="match status" value="1"/>
</dbReference>
<protein>
    <submittedName>
        <fullName evidence="11">Organic cation/carnitine transporter 3</fullName>
    </submittedName>
</protein>
<keyword evidence="2 8" id="KW-0812">Transmembrane</keyword>
<dbReference type="EMBL" id="CACSLK010017224">
    <property type="protein sequence ID" value="CAA0818530.1"/>
    <property type="molecule type" value="Genomic_DNA"/>
</dbReference>
<feature type="transmembrane region" description="Helical" evidence="8">
    <location>
        <begin position="334"/>
        <end position="355"/>
    </location>
</feature>
<comment type="similarity">
    <text evidence="5">Belongs to the major facilitator superfamily. Phosphate:H(+) symporter (TC 2.A.1.9) family.</text>
</comment>
<feature type="transmembrane region" description="Helical" evidence="8">
    <location>
        <begin position="133"/>
        <end position="152"/>
    </location>
</feature>
<dbReference type="GO" id="GO:0003676">
    <property type="term" value="F:nucleic acid binding"/>
    <property type="evidence" value="ECO:0007669"/>
    <property type="project" value="InterPro"/>
</dbReference>
<proteinExistence type="inferred from homology"/>
<evidence type="ECO:0000256" key="3">
    <source>
        <dbReference type="ARBA" id="ARBA00022989"/>
    </source>
</evidence>
<feature type="transmembrane region" description="Helical" evidence="8">
    <location>
        <begin position="362"/>
        <end position="383"/>
    </location>
</feature>
<dbReference type="InterPro" id="IPR012337">
    <property type="entry name" value="RNaseH-like_sf"/>
</dbReference>
<reference evidence="11" key="1">
    <citation type="submission" date="2019-12" db="EMBL/GenBank/DDBJ databases">
        <authorList>
            <person name="Scholes J."/>
        </authorList>
    </citation>
    <scope>NUCLEOTIDE SEQUENCE</scope>
</reference>
<keyword evidence="3 8" id="KW-1133">Transmembrane helix</keyword>